<dbReference type="RefSeq" id="YP_009953859.1">
    <property type="nucleotide sequence ID" value="NC_051626.1"/>
</dbReference>
<dbReference type="EMBL" id="MK016503">
    <property type="protein sequence ID" value="AYR00334.1"/>
    <property type="molecule type" value="Genomic_DNA"/>
</dbReference>
<sequence>MYKIGAFSLVTSRQVPCVGLIWKNLYYSYCPRLWLILRRLAP</sequence>
<dbReference type="GeneID" id="60325340"/>
<reference evidence="1 2" key="1">
    <citation type="submission" date="2018-10" db="EMBL/GenBank/DDBJ databases">
        <authorList>
            <person name="Garlena R.A."/>
            <person name="Russell D.A."/>
            <person name="Pope W.H."/>
            <person name="Jacobs-Sera D."/>
            <person name="Hatfull G.F."/>
        </authorList>
    </citation>
    <scope>NUCLEOTIDE SEQUENCE [LARGE SCALE GENOMIC DNA]</scope>
</reference>
<gene>
    <name evidence="1" type="primary">72</name>
    <name evidence="1" type="ORF">PBI_PRITHVI_72</name>
</gene>
<name>A0A3G3M2P9_9CAUD</name>
<proteinExistence type="predicted"/>
<keyword evidence="2" id="KW-1185">Reference proteome</keyword>
<evidence type="ECO:0000313" key="2">
    <source>
        <dbReference type="Proteomes" id="UP000278311"/>
    </source>
</evidence>
<evidence type="ECO:0000313" key="1">
    <source>
        <dbReference type="EMBL" id="AYR00334.1"/>
    </source>
</evidence>
<accession>A0A3G3M2P9</accession>
<organism evidence="1 2">
    <name type="scientific">Mycobacterium phage Prithvi</name>
    <dbReference type="NCBI Taxonomy" id="2484215"/>
    <lineage>
        <taxon>Viruses</taxon>
        <taxon>Duplodnaviria</taxon>
        <taxon>Heunggongvirae</taxon>
        <taxon>Uroviricota</taxon>
        <taxon>Caudoviricetes</taxon>
        <taxon>Weiservirinae</taxon>
        <taxon>Anayavirus</taxon>
        <taxon>Anayavirus prithvi</taxon>
    </lineage>
</organism>
<dbReference type="Proteomes" id="UP000278311">
    <property type="component" value="Segment"/>
</dbReference>
<protein>
    <submittedName>
        <fullName evidence="1">Uncharacterized protein</fullName>
    </submittedName>
</protein>
<dbReference type="KEGG" id="vg:60325340"/>